<feature type="signal peptide" evidence="2">
    <location>
        <begin position="1"/>
        <end position="19"/>
    </location>
</feature>
<dbReference type="EMBL" id="JACOPK010000006">
    <property type="protein sequence ID" value="MBC5695808.1"/>
    <property type="molecule type" value="Genomic_DNA"/>
</dbReference>
<reference evidence="3 4" key="1">
    <citation type="submission" date="2020-08" db="EMBL/GenBank/DDBJ databases">
        <title>Genome public.</title>
        <authorList>
            <person name="Liu C."/>
            <person name="Sun Q."/>
        </authorList>
    </citation>
    <scope>NUCLEOTIDE SEQUENCE [LARGE SCALE GENOMIC DNA]</scope>
    <source>
        <strain evidence="3 4">M2</strain>
    </source>
</reference>
<evidence type="ECO:0000256" key="1">
    <source>
        <dbReference type="SAM" id="MobiDB-lite"/>
    </source>
</evidence>
<feature type="chain" id="PRO_5045242820" description="YD repeat-containing protein" evidence="2">
    <location>
        <begin position="20"/>
        <end position="266"/>
    </location>
</feature>
<evidence type="ECO:0008006" key="5">
    <source>
        <dbReference type="Google" id="ProtNLM"/>
    </source>
</evidence>
<comment type="caution">
    <text evidence="3">The sequence shown here is derived from an EMBL/GenBank/DDBJ whole genome shotgun (WGS) entry which is preliminary data.</text>
</comment>
<name>A0ABR7GNE1_9FIRM</name>
<sequence>MLKRVGMLAASAAVCSAVAGGGLMMQGMRYVRPTAENWSLLPYAEPAAKVEQTVGRSSKGEEFSRDYVSLTGYDEQGREIWKKSRFSTDPGLRSEHKTYDGDTVAWHTITNGTKADVYQQYDAQGRLVREQTGDVIAVYSYRGDETKPYLTEAHSVEGVLRLRGTAEIDQKTGERTENITVYDANGNESYNTVNVTDKRGSTVSVDGDRREWTYDDAAHTATCTYSYGAVNYYQFDEQGRVLSEKSQDPDGDLREIQKTEYTDVTR</sequence>
<evidence type="ECO:0000313" key="3">
    <source>
        <dbReference type="EMBL" id="MBC5695808.1"/>
    </source>
</evidence>
<proteinExistence type="predicted"/>
<organism evidence="3 4">
    <name type="scientific">Agathobaculum hominis</name>
    <dbReference type="NCBI Taxonomy" id="2763014"/>
    <lineage>
        <taxon>Bacteria</taxon>
        <taxon>Bacillati</taxon>
        <taxon>Bacillota</taxon>
        <taxon>Clostridia</taxon>
        <taxon>Eubacteriales</taxon>
        <taxon>Butyricicoccaceae</taxon>
        <taxon>Agathobaculum</taxon>
    </lineage>
</organism>
<gene>
    <name evidence="3" type="ORF">H8S02_07595</name>
</gene>
<feature type="region of interest" description="Disordered" evidence="1">
    <location>
        <begin position="243"/>
        <end position="266"/>
    </location>
</feature>
<keyword evidence="2" id="KW-0732">Signal</keyword>
<protein>
    <recommendedName>
        <fullName evidence="5">YD repeat-containing protein</fullName>
    </recommendedName>
</protein>
<keyword evidence="4" id="KW-1185">Reference proteome</keyword>
<evidence type="ECO:0000313" key="4">
    <source>
        <dbReference type="Proteomes" id="UP000641741"/>
    </source>
</evidence>
<accession>A0ABR7GNE1</accession>
<dbReference type="RefSeq" id="WP_186970019.1">
    <property type="nucleotide sequence ID" value="NZ_JACOPK010000006.1"/>
</dbReference>
<dbReference type="Proteomes" id="UP000641741">
    <property type="component" value="Unassembled WGS sequence"/>
</dbReference>
<evidence type="ECO:0000256" key="2">
    <source>
        <dbReference type="SAM" id="SignalP"/>
    </source>
</evidence>
<dbReference type="Gene3D" id="2.180.10.10">
    <property type="entry name" value="RHS repeat-associated core"/>
    <property type="match status" value="1"/>
</dbReference>